<proteinExistence type="evidence at transcript level"/>
<keyword evidence="1" id="KW-0732">Signal</keyword>
<dbReference type="AlphaFoldDB" id="A0A146CJ24"/>
<name>A0A146CJ24_MESEU</name>
<reference evidence="2" key="1">
    <citation type="submission" date="2016-01" db="EMBL/GenBank/DDBJ databases">
        <title>Iranian Mesobuthus eupeus venom component.</title>
        <authorList>
            <person name="Baradaran M."/>
            <person name="Jalali A."/>
            <person name="Galehdari H."/>
            <person name="Naderi Soorki M."/>
        </authorList>
    </citation>
    <scope>NUCLEOTIDE SEQUENCE</scope>
    <source>
        <tissue evidence="2">Venom gland</tissue>
    </source>
</reference>
<feature type="chain" id="PRO_5007523366" evidence="1">
    <location>
        <begin position="29"/>
        <end position="89"/>
    </location>
</feature>
<sequence length="89" mass="10269">MHKDKMSKSKMFQVFVAFCLLFNHFCFCQKDDEEESRFFFNFIFSAEGRKILQCLATFGFSYSLTTDMAAKLTAQEKLCNCTASAIKTT</sequence>
<dbReference type="EMBL" id="KU513843">
    <property type="protein sequence ID" value="AMX81473.1"/>
    <property type="molecule type" value="mRNA"/>
</dbReference>
<feature type="signal peptide" evidence="1">
    <location>
        <begin position="1"/>
        <end position="28"/>
    </location>
</feature>
<organism evidence="2">
    <name type="scientific">Mesobuthus eupeus</name>
    <name type="common">Lesser Asian scorpion</name>
    <name type="synonym">Buthus eupeus</name>
    <dbReference type="NCBI Taxonomy" id="34648"/>
    <lineage>
        <taxon>Eukaryota</taxon>
        <taxon>Metazoa</taxon>
        <taxon>Ecdysozoa</taxon>
        <taxon>Arthropoda</taxon>
        <taxon>Chelicerata</taxon>
        <taxon>Arachnida</taxon>
        <taxon>Scorpiones</taxon>
        <taxon>Buthida</taxon>
        <taxon>Buthoidea</taxon>
        <taxon>Buthidae</taxon>
        <taxon>Mesobuthus</taxon>
    </lineage>
</organism>
<accession>A0A146CJ24</accession>
<protein>
    <submittedName>
        <fullName evidence="2">Venom peptide meuPep26</fullName>
    </submittedName>
</protein>
<evidence type="ECO:0000313" key="2">
    <source>
        <dbReference type="EMBL" id="AMX81473.1"/>
    </source>
</evidence>
<evidence type="ECO:0000256" key="1">
    <source>
        <dbReference type="SAM" id="SignalP"/>
    </source>
</evidence>